<evidence type="ECO:0000256" key="7">
    <source>
        <dbReference type="ARBA" id="ARBA00022989"/>
    </source>
</evidence>
<proteinExistence type="inferred from homology"/>
<evidence type="ECO:0000313" key="11">
    <source>
        <dbReference type="EMBL" id="MDV7267238.1"/>
    </source>
</evidence>
<dbReference type="RefSeq" id="WP_317744800.1">
    <property type="nucleotide sequence ID" value="NZ_JAWLUP010000077.1"/>
</dbReference>
<dbReference type="PROSITE" id="PS50850">
    <property type="entry name" value="MFS"/>
    <property type="match status" value="1"/>
</dbReference>
<feature type="transmembrane region" description="Helical" evidence="9">
    <location>
        <begin position="312"/>
        <end position="331"/>
    </location>
</feature>
<dbReference type="InterPro" id="IPR051084">
    <property type="entry name" value="H+-coupled_symporters"/>
</dbReference>
<dbReference type="PANTHER" id="PTHR43528">
    <property type="entry name" value="ALPHA-KETOGLUTARATE PERMEASE"/>
    <property type="match status" value="1"/>
</dbReference>
<evidence type="ECO:0000256" key="6">
    <source>
        <dbReference type="ARBA" id="ARBA00022847"/>
    </source>
</evidence>
<keyword evidence="8 9" id="KW-0472">Membrane</keyword>
<evidence type="ECO:0000256" key="9">
    <source>
        <dbReference type="SAM" id="Phobius"/>
    </source>
</evidence>
<dbReference type="Pfam" id="PF07690">
    <property type="entry name" value="MFS_1"/>
    <property type="match status" value="1"/>
</dbReference>
<keyword evidence="4" id="KW-1003">Cell membrane</keyword>
<dbReference type="SUPFAM" id="SSF103473">
    <property type="entry name" value="MFS general substrate transporter"/>
    <property type="match status" value="1"/>
</dbReference>
<feature type="transmembrane region" description="Helical" evidence="9">
    <location>
        <begin position="56"/>
        <end position="78"/>
    </location>
</feature>
<evidence type="ECO:0000313" key="12">
    <source>
        <dbReference type="Proteomes" id="UP001185863"/>
    </source>
</evidence>
<evidence type="ECO:0000256" key="2">
    <source>
        <dbReference type="ARBA" id="ARBA00008240"/>
    </source>
</evidence>
<feature type="transmembrane region" description="Helical" evidence="9">
    <location>
        <begin position="117"/>
        <end position="144"/>
    </location>
</feature>
<protein>
    <submittedName>
        <fullName evidence="11">MFS transporter</fullName>
    </submittedName>
</protein>
<dbReference type="InterPro" id="IPR005829">
    <property type="entry name" value="Sugar_transporter_CS"/>
</dbReference>
<dbReference type="PANTHER" id="PTHR43528:SF1">
    <property type="entry name" value="ALPHA-KETOGLUTARATE PERMEASE"/>
    <property type="match status" value="1"/>
</dbReference>
<evidence type="ECO:0000256" key="3">
    <source>
        <dbReference type="ARBA" id="ARBA00022448"/>
    </source>
</evidence>
<evidence type="ECO:0000256" key="8">
    <source>
        <dbReference type="ARBA" id="ARBA00023136"/>
    </source>
</evidence>
<reference evidence="11" key="1">
    <citation type="submission" date="2023-10" db="EMBL/GenBank/DDBJ databases">
        <title>Development of a sustainable strategy for remediation of hydrocarbon-contaminated territories based on the waste exchange concept.</title>
        <authorList>
            <person name="Krivoruchko A."/>
        </authorList>
    </citation>
    <scope>NUCLEOTIDE SEQUENCE</scope>
    <source>
        <strain evidence="11">IEGM 68</strain>
    </source>
</reference>
<gene>
    <name evidence="11" type="ORF">R4315_22170</name>
</gene>
<comment type="similarity">
    <text evidence="2">Belongs to the major facilitator superfamily. Metabolite:H+ Symporter (MHS) family (TC 2.A.1.6) family.</text>
</comment>
<feature type="transmembrane region" description="Helical" evidence="9">
    <location>
        <begin position="369"/>
        <end position="388"/>
    </location>
</feature>
<dbReference type="EMBL" id="JAWLUP010000077">
    <property type="protein sequence ID" value="MDV7267238.1"/>
    <property type="molecule type" value="Genomic_DNA"/>
</dbReference>
<dbReference type="Gene3D" id="1.20.1250.20">
    <property type="entry name" value="MFS general substrate transporter like domains"/>
    <property type="match status" value="2"/>
</dbReference>
<feature type="transmembrane region" description="Helical" evidence="9">
    <location>
        <begin position="282"/>
        <end position="300"/>
    </location>
</feature>
<keyword evidence="7 9" id="KW-1133">Transmembrane helix</keyword>
<feature type="transmembrane region" description="Helical" evidence="9">
    <location>
        <begin position="400"/>
        <end position="421"/>
    </location>
</feature>
<name>A0AAE4V299_9NOCA</name>
<sequence>MTHTIAPDAARRRSPLRSVVVSGVGNVLEWYEWTAYAVFAPFIAAAVFNADDPVSSLLSTLAVFAVGFLMRPLGGVFFGRLADRRGRKFVLIATMLMMACGSLAIGLMPTYDSIGTWASVLLLALRLIQGFAHGGESATVAVYITEMSTPQRRGMWGSFTFVAVFGGAVIAYLTGATVTGALDATAVSNWAWRIPFLLGGAFAVVVLILRRQMDESEVFEEHAAGVFSGTTTAPPVSRRQLIRGILLCFALMSGISAAHYTWLSYASTYAIVQKGMDANSAFWMSLIATVIATVAVPWFGLLSDKIGRRPMLITFGVGIVVLQFPLMTLISDRPWTLLVAATVGLMIVCAGSCVSAAMPEILPTPIRAMALGIGFSSASAIFGGSAPYVNQLLNSLDVPWAANFYIMSLALLTAFTAWRLIPETKGIDLAAAGRDDTAARQRGVAVVLAENRADMPG</sequence>
<feature type="transmembrane region" description="Helical" evidence="9">
    <location>
        <begin position="90"/>
        <end position="111"/>
    </location>
</feature>
<feature type="transmembrane region" description="Helical" evidence="9">
    <location>
        <begin position="337"/>
        <end position="357"/>
    </location>
</feature>
<keyword evidence="5 9" id="KW-0812">Transmembrane</keyword>
<accession>A0AAE4V299</accession>
<feature type="transmembrane region" description="Helical" evidence="9">
    <location>
        <begin position="156"/>
        <end position="178"/>
    </location>
</feature>
<dbReference type="InterPro" id="IPR036259">
    <property type="entry name" value="MFS_trans_sf"/>
</dbReference>
<keyword evidence="3" id="KW-0813">Transport</keyword>
<dbReference type="GO" id="GO:0015293">
    <property type="term" value="F:symporter activity"/>
    <property type="evidence" value="ECO:0007669"/>
    <property type="project" value="UniProtKB-KW"/>
</dbReference>
<dbReference type="InterPro" id="IPR020846">
    <property type="entry name" value="MFS_dom"/>
</dbReference>
<comment type="subcellular location">
    <subcellularLocation>
        <location evidence="1">Cell membrane</location>
        <topology evidence="1">Multi-pass membrane protein</topology>
    </subcellularLocation>
</comment>
<organism evidence="11 12">
    <name type="scientific">Rhodococcus oxybenzonivorans</name>
    <dbReference type="NCBI Taxonomy" id="1990687"/>
    <lineage>
        <taxon>Bacteria</taxon>
        <taxon>Bacillati</taxon>
        <taxon>Actinomycetota</taxon>
        <taxon>Actinomycetes</taxon>
        <taxon>Mycobacteriales</taxon>
        <taxon>Nocardiaceae</taxon>
        <taxon>Rhodococcus</taxon>
    </lineage>
</organism>
<evidence type="ECO:0000256" key="5">
    <source>
        <dbReference type="ARBA" id="ARBA00022692"/>
    </source>
</evidence>
<dbReference type="Proteomes" id="UP001185863">
    <property type="component" value="Unassembled WGS sequence"/>
</dbReference>
<dbReference type="AlphaFoldDB" id="A0AAE4V299"/>
<dbReference type="InterPro" id="IPR011701">
    <property type="entry name" value="MFS"/>
</dbReference>
<dbReference type="GO" id="GO:0005886">
    <property type="term" value="C:plasma membrane"/>
    <property type="evidence" value="ECO:0007669"/>
    <property type="project" value="UniProtKB-SubCell"/>
</dbReference>
<feature type="domain" description="Major facilitator superfamily (MFS) profile" evidence="10">
    <location>
        <begin position="18"/>
        <end position="425"/>
    </location>
</feature>
<evidence type="ECO:0000256" key="1">
    <source>
        <dbReference type="ARBA" id="ARBA00004651"/>
    </source>
</evidence>
<keyword evidence="6" id="KW-0769">Symport</keyword>
<evidence type="ECO:0000256" key="4">
    <source>
        <dbReference type="ARBA" id="ARBA00022475"/>
    </source>
</evidence>
<comment type="caution">
    <text evidence="11">The sequence shown here is derived from an EMBL/GenBank/DDBJ whole genome shotgun (WGS) entry which is preliminary data.</text>
</comment>
<feature type="transmembrane region" description="Helical" evidence="9">
    <location>
        <begin position="190"/>
        <end position="209"/>
    </location>
</feature>
<dbReference type="PROSITE" id="PS00217">
    <property type="entry name" value="SUGAR_TRANSPORT_2"/>
    <property type="match status" value="1"/>
</dbReference>
<feature type="transmembrane region" description="Helical" evidence="9">
    <location>
        <begin position="241"/>
        <end position="262"/>
    </location>
</feature>
<evidence type="ECO:0000259" key="10">
    <source>
        <dbReference type="PROSITE" id="PS50850"/>
    </source>
</evidence>